<dbReference type="EMBL" id="AEAG01001585">
    <property type="protein sequence ID" value="EGH25762.1"/>
    <property type="molecule type" value="Genomic_DNA"/>
</dbReference>
<reference evidence="1 2" key="1">
    <citation type="journal article" date="2011" name="PLoS Pathog.">
        <title>Dynamic evolution of pathogenicity revealed by sequencing and comparative genomics of 19 Pseudomonas syringae isolates.</title>
        <authorList>
            <person name="Baltrus D.A."/>
            <person name="Nishimura M.T."/>
            <person name="Romanchuk A."/>
            <person name="Chang J.H."/>
            <person name="Mukhtar M.S."/>
            <person name="Cherkis K."/>
            <person name="Roach J."/>
            <person name="Grant S.R."/>
            <person name="Jones C.D."/>
            <person name="Dangl J.L."/>
        </authorList>
    </citation>
    <scope>NUCLEOTIDE SEQUENCE [LARGE SCALE GENOMIC DNA]</scope>
    <source>
        <strain evidence="1 2">301020</strain>
    </source>
</reference>
<sequence length="90" mass="10700">MRLQNLNELDVYQKDRQWVFLYQAFIKGHISNPYKSSVFEIMKDMGVDFMPAEGKESLAESYCTHLEFADRFEPEHGPYTFDEFVQQSHL</sequence>
<proteinExistence type="predicted"/>
<name>A0A656GIV1_PSEA0</name>
<comment type="caution">
    <text evidence="1">The sequence shown here is derived from an EMBL/GenBank/DDBJ whole genome shotgun (WGS) entry which is preliminary data.</text>
</comment>
<dbReference type="Proteomes" id="UP000003465">
    <property type="component" value="Unassembled WGS sequence"/>
</dbReference>
<dbReference type="AlphaFoldDB" id="A0A656GIV1"/>
<gene>
    <name evidence="1" type="ORF">PSYMO_31872</name>
</gene>
<evidence type="ECO:0000313" key="2">
    <source>
        <dbReference type="Proteomes" id="UP000003465"/>
    </source>
</evidence>
<evidence type="ECO:0000313" key="1">
    <source>
        <dbReference type="EMBL" id="EGH25762.1"/>
    </source>
</evidence>
<accession>A0A656GIV1</accession>
<organism evidence="1 2">
    <name type="scientific">Pseudomonas amygdali pv. mori str. 301020</name>
    <dbReference type="NCBI Taxonomy" id="629261"/>
    <lineage>
        <taxon>Bacteria</taxon>
        <taxon>Pseudomonadati</taxon>
        <taxon>Pseudomonadota</taxon>
        <taxon>Gammaproteobacteria</taxon>
        <taxon>Pseudomonadales</taxon>
        <taxon>Pseudomonadaceae</taxon>
        <taxon>Pseudomonas</taxon>
        <taxon>Pseudomonas amygdali</taxon>
    </lineage>
</organism>
<protein>
    <submittedName>
        <fullName evidence="1">Uncharacterized protein</fullName>
    </submittedName>
</protein>